<feature type="region of interest" description="Disordered" evidence="1">
    <location>
        <begin position="88"/>
        <end position="154"/>
    </location>
</feature>
<dbReference type="AlphaFoldDB" id="A0A3N1G9Z2"/>
<keyword evidence="3" id="KW-1185">Reference proteome</keyword>
<protein>
    <submittedName>
        <fullName evidence="2">DivIVA domain-containing protein</fullName>
    </submittedName>
</protein>
<dbReference type="OrthoDB" id="5147144at2"/>
<feature type="compositionally biased region" description="Acidic residues" evidence="1">
    <location>
        <begin position="102"/>
        <end position="120"/>
    </location>
</feature>
<dbReference type="InParanoid" id="A0A3N1G9Z2"/>
<evidence type="ECO:0000256" key="1">
    <source>
        <dbReference type="SAM" id="MobiDB-lite"/>
    </source>
</evidence>
<dbReference type="InterPro" id="IPR011008">
    <property type="entry name" value="Dimeric_a/b-barrel"/>
</dbReference>
<dbReference type="Proteomes" id="UP000276232">
    <property type="component" value="Unassembled WGS sequence"/>
</dbReference>
<organism evidence="2 3">
    <name type="scientific">Pseudokineococcus lusitanus</name>
    <dbReference type="NCBI Taxonomy" id="763993"/>
    <lineage>
        <taxon>Bacteria</taxon>
        <taxon>Bacillati</taxon>
        <taxon>Actinomycetota</taxon>
        <taxon>Actinomycetes</taxon>
        <taxon>Kineosporiales</taxon>
        <taxon>Kineosporiaceae</taxon>
        <taxon>Pseudokineococcus</taxon>
    </lineage>
</organism>
<name>A0A3N1G9Z2_9ACTN</name>
<dbReference type="RefSeq" id="WP_123381031.1">
    <property type="nucleotide sequence ID" value="NZ_RJKN01000008.1"/>
</dbReference>
<comment type="caution">
    <text evidence="2">The sequence shown here is derived from an EMBL/GenBank/DDBJ whole genome shotgun (WGS) entry which is preliminary data.</text>
</comment>
<accession>A0A3N1G9Z2</accession>
<sequence length="248" mass="26080">MTYAVVTVFTPGPEHRAALVASMRRWGRVARSQPGLLWTGVVDDEGGRLVGTAVWESPEAARAAAPALRAEVGNDPFAAWEAAPTTTVRGTVLEEGGRLLELDDPVDDEADDDEGADEGTEPPAAGEAAWDEPVPADEEGERDERPAGQSGTASAALRSTFLPVVRFRDGYDIDEVDAFLERVKDALDRPGTGGDGLTPRDVATANFTTTSLRRGYDVVAVDRLLGRLAGSVQAPSPVDVAPGTDVTG</sequence>
<proteinExistence type="predicted"/>
<dbReference type="Gene3D" id="3.30.70.100">
    <property type="match status" value="1"/>
</dbReference>
<dbReference type="NCBIfam" id="TIGR03544">
    <property type="entry name" value="DivI1A_domain"/>
    <property type="match status" value="2"/>
</dbReference>
<reference evidence="2 3" key="1">
    <citation type="journal article" date="2015" name="Stand. Genomic Sci.">
        <title>Genomic Encyclopedia of Bacterial and Archaeal Type Strains, Phase III: the genomes of soil and plant-associated and newly described type strains.</title>
        <authorList>
            <person name="Whitman W.B."/>
            <person name="Woyke T."/>
            <person name="Klenk H.P."/>
            <person name="Zhou Y."/>
            <person name="Lilburn T.G."/>
            <person name="Beck B.J."/>
            <person name="De Vos P."/>
            <person name="Vandamme P."/>
            <person name="Eisen J.A."/>
            <person name="Garrity G."/>
            <person name="Hugenholtz P."/>
            <person name="Kyrpides N.C."/>
        </authorList>
    </citation>
    <scope>NUCLEOTIDE SEQUENCE [LARGE SCALE GENOMIC DNA]</scope>
    <source>
        <strain evidence="2 3">CECT 7306</strain>
    </source>
</reference>
<evidence type="ECO:0000313" key="3">
    <source>
        <dbReference type="Proteomes" id="UP000276232"/>
    </source>
</evidence>
<dbReference type="EMBL" id="RJKN01000008">
    <property type="protein sequence ID" value="ROP27034.1"/>
    <property type="molecule type" value="Genomic_DNA"/>
</dbReference>
<evidence type="ECO:0000313" key="2">
    <source>
        <dbReference type="EMBL" id="ROP27034.1"/>
    </source>
</evidence>
<dbReference type="SUPFAM" id="SSF54909">
    <property type="entry name" value="Dimeric alpha+beta barrel"/>
    <property type="match status" value="1"/>
</dbReference>
<dbReference type="InterPro" id="IPR019933">
    <property type="entry name" value="DivIVA_domain"/>
</dbReference>
<gene>
    <name evidence="2" type="ORF">EDC03_2962</name>
</gene>